<keyword evidence="2" id="KW-0472">Membrane</keyword>
<evidence type="ECO:0000256" key="2">
    <source>
        <dbReference type="SAM" id="Phobius"/>
    </source>
</evidence>
<dbReference type="Gene3D" id="3.40.50.1820">
    <property type="entry name" value="alpha/beta hydrolase"/>
    <property type="match status" value="1"/>
</dbReference>
<dbReference type="Pfam" id="PF10329">
    <property type="entry name" value="DUF2417"/>
    <property type="match status" value="1"/>
</dbReference>
<organism evidence="3 4">
    <name type="scientific">Staphylotrichum tortipilum</name>
    <dbReference type="NCBI Taxonomy" id="2831512"/>
    <lineage>
        <taxon>Eukaryota</taxon>
        <taxon>Fungi</taxon>
        <taxon>Dikarya</taxon>
        <taxon>Ascomycota</taxon>
        <taxon>Pezizomycotina</taxon>
        <taxon>Sordariomycetes</taxon>
        <taxon>Sordariomycetidae</taxon>
        <taxon>Sordariales</taxon>
        <taxon>Chaetomiaceae</taxon>
        <taxon>Staphylotrichum</taxon>
    </lineage>
</organism>
<feature type="compositionally biased region" description="Basic and acidic residues" evidence="1">
    <location>
        <begin position="1"/>
        <end position="21"/>
    </location>
</feature>
<dbReference type="InterPro" id="IPR029058">
    <property type="entry name" value="AB_hydrolase_fold"/>
</dbReference>
<gene>
    <name evidence="3" type="ORF">C8A05DRAFT_33887</name>
</gene>
<feature type="transmembrane region" description="Helical" evidence="2">
    <location>
        <begin position="78"/>
        <end position="100"/>
    </location>
</feature>
<feature type="transmembrane region" description="Helical" evidence="2">
    <location>
        <begin position="112"/>
        <end position="134"/>
    </location>
</feature>
<reference evidence="3" key="2">
    <citation type="submission" date="2023-05" db="EMBL/GenBank/DDBJ databases">
        <authorList>
            <consortium name="Lawrence Berkeley National Laboratory"/>
            <person name="Steindorff A."/>
            <person name="Hensen N."/>
            <person name="Bonometti L."/>
            <person name="Westerberg I."/>
            <person name="Brannstrom I.O."/>
            <person name="Guillou S."/>
            <person name="Cros-Aarteil S."/>
            <person name="Calhoun S."/>
            <person name="Haridas S."/>
            <person name="Kuo A."/>
            <person name="Mondo S."/>
            <person name="Pangilinan J."/>
            <person name="Riley R."/>
            <person name="Labutti K."/>
            <person name="Andreopoulos B."/>
            <person name="Lipzen A."/>
            <person name="Chen C."/>
            <person name="Yanf M."/>
            <person name="Daum C."/>
            <person name="Ng V."/>
            <person name="Clum A."/>
            <person name="Ohm R."/>
            <person name="Martin F."/>
            <person name="Silar P."/>
            <person name="Natvig D."/>
            <person name="Lalanne C."/>
            <person name="Gautier V."/>
            <person name="Ament-Velasquez S.L."/>
            <person name="Kruys A."/>
            <person name="Hutchinson M.I."/>
            <person name="Powell A.J."/>
            <person name="Barry K."/>
            <person name="Miller A.N."/>
            <person name="Grigoriev I.V."/>
            <person name="Debuchy R."/>
            <person name="Gladieux P."/>
            <person name="Thoren M.H."/>
            <person name="Johannesson H."/>
        </authorList>
    </citation>
    <scope>NUCLEOTIDE SEQUENCE</scope>
    <source>
        <strain evidence="3">CBS 103.79</strain>
    </source>
</reference>
<dbReference type="AlphaFoldDB" id="A0AAN6MM68"/>
<protein>
    <submittedName>
        <fullName evidence="3">Uncharacterized protein</fullName>
    </submittedName>
</protein>
<proteinExistence type="predicted"/>
<sequence>MKGFWRHDDPDQDRDRDRDRPGQTPPPSNTPPAESSSNQDPDERTQLLHHSSDTMPYLSPDDPAVSPYNLWTVRFARWLTVVLTCLTFVWWILMVVTVFITPPGLHVRGSPFFAFGYATAALLTLAVSLLFFTVPSRPARVLSIVNAGVLLLDAVVMLAVPGLRHAEVWAGVVSVVWAALMAAWFVGADRTVQWGKAEEEQRLTGRPESRRSVLEWGEVMLSTLALAAVGVGMGLMTCVLVLRAADYGLAPPGEMYWVDGNRYQIHLYCHGRELDAAGKKRTTVLLEGGEDAVESGLWQLAENAVKNGSIDRFCFADRPGMAWSDTAPSPFSASVASDALSEALSRAGEEGPWVLVSAGVGSLYSRVFSARHGEEVHGMLLIDPLHEDLLSRVGSPGRGFLLWVQGAISPCGIDRILAAIVKGRRAADRVWGRSSYQSGTTIFAKLQENLVAESLTRRDVVSSRAIQDKDTRLAVISSGKQIRSDREWEDKQRDLTHLTTNLEGWDVVGDAPHRVWDTLSGREAIERRLRRLVGYGYSGRDGAGV</sequence>
<feature type="region of interest" description="Disordered" evidence="1">
    <location>
        <begin position="1"/>
        <end position="44"/>
    </location>
</feature>
<keyword evidence="4" id="KW-1185">Reference proteome</keyword>
<name>A0AAN6MM68_9PEZI</name>
<dbReference type="SUPFAM" id="SSF53474">
    <property type="entry name" value="alpha/beta-Hydrolases"/>
    <property type="match status" value="1"/>
</dbReference>
<dbReference type="EMBL" id="MU855511">
    <property type="protein sequence ID" value="KAK3902408.1"/>
    <property type="molecule type" value="Genomic_DNA"/>
</dbReference>
<evidence type="ECO:0000313" key="3">
    <source>
        <dbReference type="EMBL" id="KAK3902408.1"/>
    </source>
</evidence>
<feature type="transmembrane region" description="Helical" evidence="2">
    <location>
        <begin position="219"/>
        <end position="242"/>
    </location>
</feature>
<feature type="transmembrane region" description="Helical" evidence="2">
    <location>
        <begin position="141"/>
        <end position="162"/>
    </location>
</feature>
<evidence type="ECO:0000313" key="4">
    <source>
        <dbReference type="Proteomes" id="UP001303889"/>
    </source>
</evidence>
<comment type="caution">
    <text evidence="3">The sequence shown here is derived from an EMBL/GenBank/DDBJ whole genome shotgun (WGS) entry which is preliminary data.</text>
</comment>
<evidence type="ECO:0000256" key="1">
    <source>
        <dbReference type="SAM" id="MobiDB-lite"/>
    </source>
</evidence>
<keyword evidence="2" id="KW-0812">Transmembrane</keyword>
<dbReference type="Proteomes" id="UP001303889">
    <property type="component" value="Unassembled WGS sequence"/>
</dbReference>
<feature type="transmembrane region" description="Helical" evidence="2">
    <location>
        <begin position="168"/>
        <end position="186"/>
    </location>
</feature>
<keyword evidence="2" id="KW-1133">Transmembrane helix</keyword>
<reference evidence="3" key="1">
    <citation type="journal article" date="2023" name="Mol. Phylogenet. Evol.">
        <title>Genome-scale phylogeny and comparative genomics of the fungal order Sordariales.</title>
        <authorList>
            <person name="Hensen N."/>
            <person name="Bonometti L."/>
            <person name="Westerberg I."/>
            <person name="Brannstrom I.O."/>
            <person name="Guillou S."/>
            <person name="Cros-Aarteil S."/>
            <person name="Calhoun S."/>
            <person name="Haridas S."/>
            <person name="Kuo A."/>
            <person name="Mondo S."/>
            <person name="Pangilinan J."/>
            <person name="Riley R."/>
            <person name="LaButti K."/>
            <person name="Andreopoulos B."/>
            <person name="Lipzen A."/>
            <person name="Chen C."/>
            <person name="Yan M."/>
            <person name="Daum C."/>
            <person name="Ng V."/>
            <person name="Clum A."/>
            <person name="Steindorff A."/>
            <person name="Ohm R.A."/>
            <person name="Martin F."/>
            <person name="Silar P."/>
            <person name="Natvig D.O."/>
            <person name="Lalanne C."/>
            <person name="Gautier V."/>
            <person name="Ament-Velasquez S.L."/>
            <person name="Kruys A."/>
            <person name="Hutchinson M.I."/>
            <person name="Powell A.J."/>
            <person name="Barry K."/>
            <person name="Miller A.N."/>
            <person name="Grigoriev I.V."/>
            <person name="Debuchy R."/>
            <person name="Gladieux P."/>
            <person name="Hiltunen Thoren M."/>
            <person name="Johannesson H."/>
        </authorList>
    </citation>
    <scope>NUCLEOTIDE SEQUENCE</scope>
    <source>
        <strain evidence="3">CBS 103.79</strain>
    </source>
</reference>
<accession>A0AAN6MM68</accession>
<dbReference type="InterPro" id="IPR019431">
    <property type="entry name" value="DUF2417"/>
</dbReference>